<dbReference type="PANTHER" id="PTHR11941">
    <property type="entry name" value="ENOYL-COA HYDRATASE-RELATED"/>
    <property type="match status" value="1"/>
</dbReference>
<dbReference type="GO" id="GO:0006635">
    <property type="term" value="P:fatty acid beta-oxidation"/>
    <property type="evidence" value="ECO:0007669"/>
    <property type="project" value="TreeGrafter"/>
</dbReference>
<dbReference type="SUPFAM" id="SSF52096">
    <property type="entry name" value="ClpP/crotonase"/>
    <property type="match status" value="1"/>
</dbReference>
<dbReference type="InterPro" id="IPR014748">
    <property type="entry name" value="Enoyl-CoA_hydra_C"/>
</dbReference>
<dbReference type="Proteomes" id="UP000679749">
    <property type="component" value="Unassembled WGS sequence"/>
</dbReference>
<dbReference type="AlphaFoldDB" id="A0A942TZI1"/>
<dbReference type="InterPro" id="IPR029045">
    <property type="entry name" value="ClpP/crotonase-like_dom_sf"/>
</dbReference>
<comment type="caution">
    <text evidence="4">The sequence shown here is derived from an EMBL/GenBank/DDBJ whole genome shotgun (WGS) entry which is preliminary data.</text>
</comment>
<dbReference type="EMBL" id="JAGYPF010000001">
    <property type="protein sequence ID" value="MBS4211690.1"/>
    <property type="molecule type" value="Genomic_DNA"/>
</dbReference>
<dbReference type="Gene3D" id="3.90.226.10">
    <property type="entry name" value="2-enoyl-CoA Hydratase, Chain A, domain 1"/>
    <property type="match status" value="1"/>
</dbReference>
<proteinExistence type="inferred from homology"/>
<dbReference type="CDD" id="cd06558">
    <property type="entry name" value="crotonase-like"/>
    <property type="match status" value="1"/>
</dbReference>
<evidence type="ECO:0000313" key="4">
    <source>
        <dbReference type="EMBL" id="MBS4211690.1"/>
    </source>
</evidence>
<accession>A0A942TZI1</accession>
<protein>
    <submittedName>
        <fullName evidence="4">Enoyl-CoA hydratase/isomerase family protein</fullName>
    </submittedName>
</protein>
<dbReference type="Pfam" id="PF00378">
    <property type="entry name" value="ECH_1"/>
    <property type="match status" value="1"/>
</dbReference>
<dbReference type="PANTHER" id="PTHR11941:SF130">
    <property type="entry name" value="ENOYL-COA HYDRATASE ECHA12-RELATED"/>
    <property type="match status" value="1"/>
</dbReference>
<name>A0A942TZI1_9BACI</name>
<keyword evidence="2" id="KW-0456">Lyase</keyword>
<dbReference type="Gene3D" id="1.10.12.10">
    <property type="entry name" value="Lyase 2-enoyl-coa Hydratase, Chain A, domain 2"/>
    <property type="match status" value="1"/>
</dbReference>
<dbReference type="GO" id="GO:0016829">
    <property type="term" value="F:lyase activity"/>
    <property type="evidence" value="ECO:0007669"/>
    <property type="project" value="UniProtKB-KW"/>
</dbReference>
<dbReference type="InterPro" id="IPR018376">
    <property type="entry name" value="Enoyl-CoA_hyd/isom_CS"/>
</dbReference>
<evidence type="ECO:0000256" key="3">
    <source>
        <dbReference type="RuleBase" id="RU003707"/>
    </source>
</evidence>
<evidence type="ECO:0000313" key="5">
    <source>
        <dbReference type="Proteomes" id="UP000679749"/>
    </source>
</evidence>
<sequence>MQNETARFETITWEKKGEIGLLTFNRPERYNAISYQLMDEVAAVLDSLKYDTDCRVLVLTGAGKAFCSGTDLKEQRQFEGNIKDRAPQLFDSQKRLSDLIVRFRQIPQPVIAAVNGVAAGGGMCFALASDVRIAGPNSRFIASFVNVGLSGGELGASYFLPRLVGMSRASELLLTGREVLAEEALQIGLVSRLTGEGEVLPVAFEMANLMLEKSALGLKMTKEILNTTLENDLEASLQVENRSQVLCVLSGTFEDAIKRFENRKNKK</sequence>
<organism evidence="4 5">
    <name type="scientific">Neobacillus rhizophilus</name>
    <dbReference type="NCBI Taxonomy" id="2833579"/>
    <lineage>
        <taxon>Bacteria</taxon>
        <taxon>Bacillati</taxon>
        <taxon>Bacillota</taxon>
        <taxon>Bacilli</taxon>
        <taxon>Bacillales</taxon>
        <taxon>Bacillaceae</taxon>
        <taxon>Neobacillus</taxon>
    </lineage>
</organism>
<dbReference type="InterPro" id="IPR001753">
    <property type="entry name" value="Enoyl-CoA_hydra/iso"/>
</dbReference>
<gene>
    <name evidence="4" type="ORF">KHA99_04340</name>
</gene>
<comment type="similarity">
    <text evidence="1 3">Belongs to the enoyl-CoA hydratase/isomerase family.</text>
</comment>
<evidence type="ECO:0000256" key="2">
    <source>
        <dbReference type="ARBA" id="ARBA00023239"/>
    </source>
</evidence>
<dbReference type="RefSeq" id="WP_213116182.1">
    <property type="nucleotide sequence ID" value="NZ_JAGYPF010000001.1"/>
</dbReference>
<dbReference type="PROSITE" id="PS00166">
    <property type="entry name" value="ENOYL_COA_HYDRATASE"/>
    <property type="match status" value="1"/>
</dbReference>
<reference evidence="4" key="1">
    <citation type="submission" date="2021-05" db="EMBL/GenBank/DDBJ databases">
        <title>Novel Bacillus species.</title>
        <authorList>
            <person name="Liu G."/>
        </authorList>
    </citation>
    <scope>NUCLEOTIDE SEQUENCE</scope>
    <source>
        <strain evidence="4">FJAT-49825</strain>
    </source>
</reference>
<keyword evidence="5" id="KW-1185">Reference proteome</keyword>
<evidence type="ECO:0000256" key="1">
    <source>
        <dbReference type="ARBA" id="ARBA00005254"/>
    </source>
</evidence>